<evidence type="ECO:0000313" key="2">
    <source>
        <dbReference type="Proteomes" id="UP001497527"/>
    </source>
</evidence>
<keyword evidence="2" id="KW-1185">Reference proteome</keyword>
<protein>
    <submittedName>
        <fullName evidence="1">Uncharacterized protein</fullName>
    </submittedName>
</protein>
<name>A0ABM9PG27_9FLAO</name>
<dbReference type="Proteomes" id="UP001497527">
    <property type="component" value="Unassembled WGS sequence"/>
</dbReference>
<evidence type="ECO:0000313" key="1">
    <source>
        <dbReference type="EMBL" id="CAL2104578.1"/>
    </source>
</evidence>
<reference evidence="1 2" key="1">
    <citation type="submission" date="2024-05" db="EMBL/GenBank/DDBJ databases">
        <authorList>
            <person name="Duchaud E."/>
        </authorList>
    </citation>
    <scope>NUCLEOTIDE SEQUENCE [LARGE SCALE GENOMIC DNA]</scope>
    <source>
        <strain evidence="1">Ena-SAMPLE-TAB-13-05-2024-13:56:06:370-140308</strain>
    </source>
</reference>
<dbReference type="RefSeq" id="WP_348714251.1">
    <property type="nucleotide sequence ID" value="NZ_CAXJIO010000018.1"/>
</dbReference>
<accession>A0ABM9PG27</accession>
<sequence>MQQKTNNVATKLQQKLTAMKQQFEEQKKLKIEELRNNPIGTKKDLSNKYWKLPTSFLRETINKIISEARNIELIEAKKVKSITPKEYYMFVKEIEGIELI</sequence>
<organism evidence="1 2">
    <name type="scientific">Tenacibaculum polynesiense</name>
    <dbReference type="NCBI Taxonomy" id="3137857"/>
    <lineage>
        <taxon>Bacteria</taxon>
        <taxon>Pseudomonadati</taxon>
        <taxon>Bacteroidota</taxon>
        <taxon>Flavobacteriia</taxon>
        <taxon>Flavobacteriales</taxon>
        <taxon>Flavobacteriaceae</taxon>
        <taxon>Tenacibaculum</taxon>
    </lineage>
</organism>
<dbReference type="EMBL" id="CAXJIO010000018">
    <property type="protein sequence ID" value="CAL2104578.1"/>
    <property type="molecule type" value="Genomic_DNA"/>
</dbReference>
<gene>
    <name evidence="1" type="ORF">T190423A01A_90003</name>
</gene>
<proteinExistence type="predicted"/>
<comment type="caution">
    <text evidence="1">The sequence shown here is derived from an EMBL/GenBank/DDBJ whole genome shotgun (WGS) entry which is preliminary data.</text>
</comment>